<evidence type="ECO:0000313" key="3">
    <source>
        <dbReference type="Proteomes" id="UP001285441"/>
    </source>
</evidence>
<feature type="non-terminal residue" evidence="2">
    <location>
        <position position="88"/>
    </location>
</feature>
<evidence type="ECO:0008006" key="4">
    <source>
        <dbReference type="Google" id="ProtNLM"/>
    </source>
</evidence>
<gene>
    <name evidence="2" type="ORF">B0H63DRAFT_478364</name>
</gene>
<evidence type="ECO:0000256" key="1">
    <source>
        <dbReference type="SAM" id="SignalP"/>
    </source>
</evidence>
<feature type="chain" id="PRO_5042013031" description="Secreted protein" evidence="1">
    <location>
        <begin position="21"/>
        <end position="88"/>
    </location>
</feature>
<reference evidence="2" key="1">
    <citation type="journal article" date="2023" name="Mol. Phylogenet. Evol.">
        <title>Genome-scale phylogeny and comparative genomics of the fungal order Sordariales.</title>
        <authorList>
            <person name="Hensen N."/>
            <person name="Bonometti L."/>
            <person name="Westerberg I."/>
            <person name="Brannstrom I.O."/>
            <person name="Guillou S."/>
            <person name="Cros-Aarteil S."/>
            <person name="Calhoun S."/>
            <person name="Haridas S."/>
            <person name="Kuo A."/>
            <person name="Mondo S."/>
            <person name="Pangilinan J."/>
            <person name="Riley R."/>
            <person name="LaButti K."/>
            <person name="Andreopoulos B."/>
            <person name="Lipzen A."/>
            <person name="Chen C."/>
            <person name="Yan M."/>
            <person name="Daum C."/>
            <person name="Ng V."/>
            <person name="Clum A."/>
            <person name="Steindorff A."/>
            <person name="Ohm R.A."/>
            <person name="Martin F."/>
            <person name="Silar P."/>
            <person name="Natvig D.O."/>
            <person name="Lalanne C."/>
            <person name="Gautier V."/>
            <person name="Ament-Velasquez S.L."/>
            <person name="Kruys A."/>
            <person name="Hutchinson M.I."/>
            <person name="Powell A.J."/>
            <person name="Barry K."/>
            <person name="Miller A.N."/>
            <person name="Grigoriev I.V."/>
            <person name="Debuchy R."/>
            <person name="Gladieux P."/>
            <person name="Hiltunen Thoren M."/>
            <person name="Johannesson H."/>
        </authorList>
    </citation>
    <scope>NUCLEOTIDE SEQUENCE</scope>
    <source>
        <strain evidence="2">CBS 232.78</strain>
    </source>
</reference>
<feature type="signal peptide" evidence="1">
    <location>
        <begin position="1"/>
        <end position="20"/>
    </location>
</feature>
<keyword evidence="1" id="KW-0732">Signal</keyword>
<organism evidence="2 3">
    <name type="scientific">Podospora didyma</name>
    <dbReference type="NCBI Taxonomy" id="330526"/>
    <lineage>
        <taxon>Eukaryota</taxon>
        <taxon>Fungi</taxon>
        <taxon>Dikarya</taxon>
        <taxon>Ascomycota</taxon>
        <taxon>Pezizomycotina</taxon>
        <taxon>Sordariomycetes</taxon>
        <taxon>Sordariomycetidae</taxon>
        <taxon>Sordariales</taxon>
        <taxon>Podosporaceae</taxon>
        <taxon>Podospora</taxon>
    </lineage>
</organism>
<keyword evidence="3" id="KW-1185">Reference proteome</keyword>
<comment type="caution">
    <text evidence="2">The sequence shown here is derived from an EMBL/GenBank/DDBJ whole genome shotgun (WGS) entry which is preliminary data.</text>
</comment>
<evidence type="ECO:0000313" key="2">
    <source>
        <dbReference type="EMBL" id="KAK3377919.1"/>
    </source>
</evidence>
<reference evidence="2" key="2">
    <citation type="submission" date="2023-06" db="EMBL/GenBank/DDBJ databases">
        <authorList>
            <consortium name="Lawrence Berkeley National Laboratory"/>
            <person name="Haridas S."/>
            <person name="Hensen N."/>
            <person name="Bonometti L."/>
            <person name="Westerberg I."/>
            <person name="Brannstrom I.O."/>
            <person name="Guillou S."/>
            <person name="Cros-Aarteil S."/>
            <person name="Calhoun S."/>
            <person name="Kuo A."/>
            <person name="Mondo S."/>
            <person name="Pangilinan J."/>
            <person name="Riley R."/>
            <person name="LaButti K."/>
            <person name="Andreopoulos B."/>
            <person name="Lipzen A."/>
            <person name="Chen C."/>
            <person name="Yanf M."/>
            <person name="Daum C."/>
            <person name="Ng V."/>
            <person name="Clum A."/>
            <person name="Steindorff A."/>
            <person name="Ohm R."/>
            <person name="Martin F."/>
            <person name="Silar P."/>
            <person name="Natvig D."/>
            <person name="Lalanne C."/>
            <person name="Gautier V."/>
            <person name="Ament-velasquez S.L."/>
            <person name="Kruys A."/>
            <person name="Hutchinson M.I."/>
            <person name="Powell A.J."/>
            <person name="Barry K."/>
            <person name="Miller A.N."/>
            <person name="Grigoriev I.V."/>
            <person name="Debuchy R."/>
            <person name="Gladieux P."/>
            <person name="Thoren M.H."/>
            <person name="Johannesson H."/>
        </authorList>
    </citation>
    <scope>NUCLEOTIDE SEQUENCE</scope>
    <source>
        <strain evidence="2">CBS 232.78</strain>
    </source>
</reference>
<proteinExistence type="predicted"/>
<sequence>MWRPFGSLIARLSMFGSLSAITTGAFPPIRRSSVLGTSVVMTLPTTRPLEATRVQDGATKIGRLTHPCISLAFWGIWAWLDGTESLNP</sequence>
<protein>
    <recommendedName>
        <fullName evidence="4">Secreted protein</fullName>
    </recommendedName>
</protein>
<accession>A0AAE0KJP4</accession>
<dbReference type="EMBL" id="JAULSW010000006">
    <property type="protein sequence ID" value="KAK3377919.1"/>
    <property type="molecule type" value="Genomic_DNA"/>
</dbReference>
<dbReference type="AlphaFoldDB" id="A0AAE0KJP4"/>
<name>A0AAE0KJP4_9PEZI</name>
<dbReference type="Proteomes" id="UP001285441">
    <property type="component" value="Unassembled WGS sequence"/>
</dbReference>